<dbReference type="Gene3D" id="3.40.1210.10">
    <property type="entry name" value="Survival protein SurE-like phosphatase/nucleotidase"/>
    <property type="match status" value="1"/>
</dbReference>
<dbReference type="InterPro" id="IPR036523">
    <property type="entry name" value="SurE-like_sf"/>
</dbReference>
<dbReference type="NCBIfam" id="TIGR00087">
    <property type="entry name" value="surE"/>
    <property type="match status" value="1"/>
</dbReference>
<dbReference type="Pfam" id="PF01975">
    <property type="entry name" value="SurE"/>
    <property type="match status" value="1"/>
</dbReference>
<dbReference type="Gene3D" id="3.30.470.20">
    <property type="entry name" value="ATP-grasp fold, B domain"/>
    <property type="match status" value="1"/>
</dbReference>
<protein>
    <recommendedName>
        <fullName evidence="2">Survival protein SurE-like phosphatase/nucleotidase domain-containing protein</fullName>
    </recommendedName>
</protein>
<feature type="compositionally biased region" description="Basic and acidic residues" evidence="1">
    <location>
        <begin position="243"/>
        <end position="252"/>
    </location>
</feature>
<evidence type="ECO:0000259" key="2">
    <source>
        <dbReference type="Pfam" id="PF01975"/>
    </source>
</evidence>
<dbReference type="OrthoDB" id="202825at2759"/>
<dbReference type="PANTHER" id="PTHR47551">
    <property type="entry name" value="TUBULIN--TYROSINE LIGASE PBY1-RELATED"/>
    <property type="match status" value="1"/>
</dbReference>
<dbReference type="InterPro" id="IPR002828">
    <property type="entry name" value="SurE-like_Pase/nucleotidase"/>
</dbReference>
<proteinExistence type="predicted"/>
<name>A0A8H3IV33_9LECA</name>
<dbReference type="GO" id="GO:0016787">
    <property type="term" value="F:hydrolase activity"/>
    <property type="evidence" value="ECO:0007669"/>
    <property type="project" value="InterPro"/>
</dbReference>
<feature type="domain" description="Survival protein SurE-like phosphatase/nucleotidase" evidence="2">
    <location>
        <begin position="14"/>
        <end position="226"/>
    </location>
</feature>
<organism evidence="3 4">
    <name type="scientific">Heterodermia speciosa</name>
    <dbReference type="NCBI Taxonomy" id="116794"/>
    <lineage>
        <taxon>Eukaryota</taxon>
        <taxon>Fungi</taxon>
        <taxon>Dikarya</taxon>
        <taxon>Ascomycota</taxon>
        <taxon>Pezizomycotina</taxon>
        <taxon>Lecanoromycetes</taxon>
        <taxon>OSLEUM clade</taxon>
        <taxon>Lecanoromycetidae</taxon>
        <taxon>Caliciales</taxon>
        <taxon>Physciaceae</taxon>
        <taxon>Heterodermia</taxon>
    </lineage>
</organism>
<feature type="compositionally biased region" description="Acidic residues" evidence="1">
    <location>
        <begin position="520"/>
        <end position="532"/>
    </location>
</feature>
<accession>A0A8H3IV33</accession>
<dbReference type="Proteomes" id="UP000664521">
    <property type="component" value="Unassembled WGS sequence"/>
</dbReference>
<dbReference type="SUPFAM" id="SSF56059">
    <property type="entry name" value="Glutathione synthetase ATP-binding domain-like"/>
    <property type="match status" value="1"/>
</dbReference>
<dbReference type="SUPFAM" id="SSF64167">
    <property type="entry name" value="SurE-like"/>
    <property type="match status" value="1"/>
</dbReference>
<evidence type="ECO:0000256" key="1">
    <source>
        <dbReference type="SAM" id="MobiDB-lite"/>
    </source>
</evidence>
<sequence>MHILVSSNPLITAVTNDDGPPSQQSSPYIHAFVQTLQKAGHVVSVILPHQQRSWIGKAHFVGQVTKPTYFRPGTLHADDGITLDKPAKPDEDVEEWVLIDGTPASCTQLGLYHFFRDRGPVDLVVSGPNYGRNSTSLFSLSSGTIGGAMEAAICAKKAIALSFAFYSRDHDPKLIAGGSRVAVKVIEHLYSNWSPEADLYSINVPLVPDVESHKIMYTYALQNYWTSGSSFDEIPATEGDQDPESHEQEIRQTGEVVDSDVEKQITRHQHRHFKWAPKFGDVQRSIEAAPPGNDGWAIGQGFTSVTPLKANFMHTSDVEPGELKLESDSSPIDPLEVKEPSFHALINYEDPYVQPLILSALERKLPPSSYRLISSLSDLPTPSTPCLQIRSYESLDFHHLMAHPQTSLANAYIIRKALIRKHWLAHTISSWLSKHPDSILKNHVKPTPDFELDYAEFLDEALVEAYELHESFARNAPLADNAPEREWWILKPSMSDRGQGIRLFSNEDELRSIFEEWEADAPDSDLSEPDSDPDNKPSDRNNDGNESRSAAAAIMTSHLRHFVAQPYISPPLLLPSLGNRKFHLRSYVLAAGALRVYIHEEMLALFAARPYEPPSSSLDLGIHLTNTCLQPHPRSSNPHPNPVHLLSTLPLPFPHTSLTDQISTATAQLFEAAARAQMVYFQTLPNAFEIFGVDWLVDEGGTAWLLEVNAFPDFAQSGPEGEGVVRGVWEEAVGIAVGGFFGVGDERGFFGVGEEKGFFGVGEDKGNRKGGMRKVLDIDLGRK</sequence>
<comment type="caution">
    <text evidence="3">The sequence shown here is derived from an EMBL/GenBank/DDBJ whole genome shotgun (WGS) entry which is preliminary data.</text>
</comment>
<feature type="compositionally biased region" description="Basic and acidic residues" evidence="1">
    <location>
        <begin position="533"/>
        <end position="546"/>
    </location>
</feature>
<feature type="region of interest" description="Disordered" evidence="1">
    <location>
        <begin position="231"/>
        <end position="256"/>
    </location>
</feature>
<keyword evidence="4" id="KW-1185">Reference proteome</keyword>
<dbReference type="InterPro" id="IPR027746">
    <property type="entry name" value="TTL"/>
</dbReference>
<gene>
    <name evidence="3" type="ORF">HETSPECPRED_009377</name>
</gene>
<dbReference type="Pfam" id="PF03133">
    <property type="entry name" value="TTL"/>
    <property type="match status" value="1"/>
</dbReference>
<dbReference type="PROSITE" id="PS51221">
    <property type="entry name" value="TTL"/>
    <property type="match status" value="1"/>
</dbReference>
<dbReference type="InterPro" id="IPR004344">
    <property type="entry name" value="TTL/TTLL_fam"/>
</dbReference>
<evidence type="ECO:0000313" key="3">
    <source>
        <dbReference type="EMBL" id="CAF9934840.1"/>
    </source>
</evidence>
<reference evidence="3" key="1">
    <citation type="submission" date="2021-03" db="EMBL/GenBank/DDBJ databases">
        <authorList>
            <person name="Tagirdzhanova G."/>
        </authorList>
    </citation>
    <scope>NUCLEOTIDE SEQUENCE</scope>
</reference>
<dbReference type="GO" id="GO:0000932">
    <property type="term" value="C:P-body"/>
    <property type="evidence" value="ECO:0007669"/>
    <property type="project" value="TreeGrafter"/>
</dbReference>
<feature type="region of interest" description="Disordered" evidence="1">
    <location>
        <begin position="520"/>
        <end position="548"/>
    </location>
</feature>
<dbReference type="AlphaFoldDB" id="A0A8H3IV33"/>
<evidence type="ECO:0000313" key="4">
    <source>
        <dbReference type="Proteomes" id="UP000664521"/>
    </source>
</evidence>
<dbReference type="PANTHER" id="PTHR47551:SF1">
    <property type="entry name" value="TUBULIN--TYROSINE LIGASE PBY1-RELATED"/>
    <property type="match status" value="1"/>
</dbReference>
<dbReference type="EMBL" id="CAJPDS010000078">
    <property type="protein sequence ID" value="CAF9934840.1"/>
    <property type="molecule type" value="Genomic_DNA"/>
</dbReference>